<dbReference type="Gene3D" id="3.40.50.1820">
    <property type="entry name" value="alpha/beta hydrolase"/>
    <property type="match status" value="1"/>
</dbReference>
<protein>
    <submittedName>
        <fullName evidence="4">Oidioi.mRNA.OKI2018_I69.chr1.g2094.t1.cds</fullName>
    </submittedName>
</protein>
<dbReference type="InterPro" id="IPR029058">
    <property type="entry name" value="AB_hydrolase_fold"/>
</dbReference>
<sequence length="215" mass="24347">MSGQFRQVAYKLPWGKIRGLSIGNPNSKNVYVCLHGWQDNCGLFKPLLSKLPQENHYIALDLVGHGLSDRLPDGSMYQFNIYPLALSHIVESLDVSKVNLIGHSLGGGVSGMYTALFPEKVERLILLDSAGMPLIRDDFKGHTKKAFLENVNYREKEEYQNTKEELFRRLDIGMERLGSGLSDTAKELWLERAARKLENGKFQLNRDRRLGGVQI</sequence>
<evidence type="ECO:0000313" key="4">
    <source>
        <dbReference type="EMBL" id="CAG5105395.1"/>
    </source>
</evidence>
<dbReference type="Pfam" id="PF00561">
    <property type="entry name" value="Abhydrolase_1"/>
    <property type="match status" value="1"/>
</dbReference>
<dbReference type="PANTHER" id="PTHR43798:SF14">
    <property type="entry name" value="SERINE HYDROLASE-LIKE PROTEIN DDB_G0286239"/>
    <property type="match status" value="1"/>
</dbReference>
<evidence type="ECO:0000313" key="5">
    <source>
        <dbReference type="Proteomes" id="UP001158576"/>
    </source>
</evidence>
<comment type="similarity">
    <text evidence="1">Belongs to the AB hydrolase superfamily.</text>
</comment>
<evidence type="ECO:0000256" key="1">
    <source>
        <dbReference type="ARBA" id="ARBA00008645"/>
    </source>
</evidence>
<dbReference type="InterPro" id="IPR050266">
    <property type="entry name" value="AB_hydrolase_sf"/>
</dbReference>
<dbReference type="PANTHER" id="PTHR43798">
    <property type="entry name" value="MONOACYLGLYCEROL LIPASE"/>
    <property type="match status" value="1"/>
</dbReference>
<name>A0ABN7SRQ6_OIKDI</name>
<dbReference type="SUPFAM" id="SSF53474">
    <property type="entry name" value="alpha/beta-Hydrolases"/>
    <property type="match status" value="1"/>
</dbReference>
<proteinExistence type="inferred from homology"/>
<keyword evidence="5" id="KW-1185">Reference proteome</keyword>
<dbReference type="InterPro" id="IPR000073">
    <property type="entry name" value="AB_hydrolase_1"/>
</dbReference>
<dbReference type="EMBL" id="OU015566">
    <property type="protein sequence ID" value="CAG5105395.1"/>
    <property type="molecule type" value="Genomic_DNA"/>
</dbReference>
<gene>
    <name evidence="4" type="ORF">OKIOD_LOCUS10859</name>
</gene>
<reference evidence="4 5" key="1">
    <citation type="submission" date="2021-04" db="EMBL/GenBank/DDBJ databases">
        <authorList>
            <person name="Bliznina A."/>
        </authorList>
    </citation>
    <scope>NUCLEOTIDE SEQUENCE [LARGE SCALE GENOMIC DNA]</scope>
</reference>
<feature type="domain" description="AB hydrolase-1" evidence="3">
    <location>
        <begin position="32"/>
        <end position="135"/>
    </location>
</feature>
<dbReference type="PRINTS" id="PR00111">
    <property type="entry name" value="ABHYDROLASE"/>
</dbReference>
<organism evidence="4 5">
    <name type="scientific">Oikopleura dioica</name>
    <name type="common">Tunicate</name>
    <dbReference type="NCBI Taxonomy" id="34765"/>
    <lineage>
        <taxon>Eukaryota</taxon>
        <taxon>Metazoa</taxon>
        <taxon>Chordata</taxon>
        <taxon>Tunicata</taxon>
        <taxon>Appendicularia</taxon>
        <taxon>Copelata</taxon>
        <taxon>Oikopleuridae</taxon>
        <taxon>Oikopleura</taxon>
    </lineage>
</organism>
<keyword evidence="2" id="KW-0378">Hydrolase</keyword>
<dbReference type="Proteomes" id="UP001158576">
    <property type="component" value="Chromosome 1"/>
</dbReference>
<accession>A0ABN7SRQ6</accession>
<evidence type="ECO:0000256" key="2">
    <source>
        <dbReference type="ARBA" id="ARBA00022801"/>
    </source>
</evidence>
<evidence type="ECO:0000259" key="3">
    <source>
        <dbReference type="Pfam" id="PF00561"/>
    </source>
</evidence>